<name>A0A3D9SCQ9_9BACL</name>
<dbReference type="SUPFAM" id="SSF52540">
    <property type="entry name" value="P-loop containing nucleoside triphosphate hydrolases"/>
    <property type="match status" value="1"/>
</dbReference>
<dbReference type="InterPro" id="IPR046834">
    <property type="entry name" value="ABC_ATPase_C"/>
</dbReference>
<dbReference type="InterPro" id="IPR049069">
    <property type="entry name" value="MRB1590-like_C"/>
</dbReference>
<evidence type="ECO:0000259" key="1">
    <source>
        <dbReference type="Pfam" id="PF09818"/>
    </source>
</evidence>
<proteinExistence type="predicted"/>
<dbReference type="InterPro" id="IPR027417">
    <property type="entry name" value="P-loop_NTPase"/>
</dbReference>
<evidence type="ECO:0000313" key="3">
    <source>
        <dbReference type="EMBL" id="REE91671.1"/>
    </source>
</evidence>
<dbReference type="Pfam" id="PF21117">
    <property type="entry name" value="MRB1590_C"/>
    <property type="match status" value="1"/>
</dbReference>
<sequence>MAINRLIKLLGSCDLSDVTSLRALYKNDNVYSYNGVTIVCNETHKSKPEFVKFTLQIPAQLLSLERRDRTLDASTADFCLRAFVSLIEKIDLAQEHKTGKEKFTGKIYVHEPNQKVIVRNSCFFKDDMLNLALVIRFPVHMMEKRNVVAGKLSVKIVRKELGKAIKDFVDFFDNDACVQFNTVYRRQMEIRGLLQERKLVCFIANNSVLPRGKGDKPLGKAVPFISPTEDEIEFTLSDGFVIKGMGVAEGVTVITGGGYSGKSTLLDSMLSGIYNHVLGDGREYCITEERSCKIIAEDGRSVTSLDITPFIRDIPHSNTKAFHSNHASGSTSQAANIVEAVSFGCRALLIDEDRTATNFMIRDSRMKQIIQDDPIVPFTDRVRHLYNKAGVSTILIIGGTSEYLDLADHVYMMKNYTLHNFNSELKPFRQHSYEFYEREDEHEVQWKLERWVKTDSLSTFKRDAESNRIFEYVNVGTNTIHLGTDTVDVSRLDTIISQQQLATIAYIIRYLANRTREPKFNLYRSVQEVFAFLSEQGLDAIYSNSFDIPHDLELPTLHDVLFSFSRMSSPVYE</sequence>
<dbReference type="Proteomes" id="UP000256304">
    <property type="component" value="Unassembled WGS sequence"/>
</dbReference>
<protein>
    <submittedName>
        <fullName evidence="3">Putative ATPase of the ABC transporter</fullName>
    </submittedName>
</protein>
<organism evidence="3 4">
    <name type="scientific">Paenibacillus taihuensis</name>
    <dbReference type="NCBI Taxonomy" id="1156355"/>
    <lineage>
        <taxon>Bacteria</taxon>
        <taxon>Bacillati</taxon>
        <taxon>Bacillota</taxon>
        <taxon>Bacilli</taxon>
        <taxon>Bacillales</taxon>
        <taxon>Paenibacillaceae</taxon>
        <taxon>Paenibacillus</taxon>
    </lineage>
</organism>
<accession>A0A3D9SCQ9</accession>
<dbReference type="OrthoDB" id="9809999at2"/>
<evidence type="ECO:0000313" key="4">
    <source>
        <dbReference type="Proteomes" id="UP000256304"/>
    </source>
</evidence>
<feature type="domain" description="ATPase of the ABC class C-terminal" evidence="1">
    <location>
        <begin position="177"/>
        <end position="444"/>
    </location>
</feature>
<dbReference type="RefSeq" id="WP_116188001.1">
    <property type="nucleotide sequence ID" value="NZ_QTTN01000004.1"/>
</dbReference>
<dbReference type="PANTHER" id="PTHR38149">
    <property type="entry name" value="ATPASE"/>
    <property type="match status" value="1"/>
</dbReference>
<evidence type="ECO:0000259" key="2">
    <source>
        <dbReference type="Pfam" id="PF21117"/>
    </source>
</evidence>
<reference evidence="3 4" key="1">
    <citation type="submission" date="2018-08" db="EMBL/GenBank/DDBJ databases">
        <title>Genomic Encyclopedia of Type Strains, Phase III (KMG-III): the genomes of soil and plant-associated and newly described type strains.</title>
        <authorList>
            <person name="Whitman W."/>
        </authorList>
    </citation>
    <scope>NUCLEOTIDE SEQUENCE [LARGE SCALE GENOMIC DNA]</scope>
    <source>
        <strain evidence="3 4">CGMCC 1.10966</strain>
    </source>
</reference>
<keyword evidence="4" id="KW-1185">Reference proteome</keyword>
<comment type="caution">
    <text evidence="3">The sequence shown here is derived from an EMBL/GenBank/DDBJ whole genome shotgun (WGS) entry which is preliminary data.</text>
</comment>
<dbReference type="AlphaFoldDB" id="A0A3D9SCQ9"/>
<dbReference type="InterPro" id="IPR019195">
    <property type="entry name" value="ABC_ATPase_put"/>
</dbReference>
<dbReference type="PANTHER" id="PTHR38149:SF1">
    <property type="entry name" value="ATPASE"/>
    <property type="match status" value="1"/>
</dbReference>
<dbReference type="Pfam" id="PF09818">
    <property type="entry name" value="ABC_ATPase"/>
    <property type="match status" value="1"/>
</dbReference>
<dbReference type="EMBL" id="QTTN01000004">
    <property type="protein sequence ID" value="REE91671.1"/>
    <property type="molecule type" value="Genomic_DNA"/>
</dbReference>
<gene>
    <name evidence="3" type="ORF">A8990_104179</name>
</gene>
<feature type="domain" description="MRB1590-like C-terminal" evidence="2">
    <location>
        <begin position="475"/>
        <end position="567"/>
    </location>
</feature>